<dbReference type="SMART" id="SM00028">
    <property type="entry name" value="TPR"/>
    <property type="match status" value="4"/>
</dbReference>
<dbReference type="Pfam" id="PF13181">
    <property type="entry name" value="TPR_8"/>
    <property type="match status" value="1"/>
</dbReference>
<dbReference type="SUPFAM" id="SSF48452">
    <property type="entry name" value="TPR-like"/>
    <property type="match status" value="1"/>
</dbReference>
<feature type="repeat" description="TPR" evidence="3">
    <location>
        <begin position="220"/>
        <end position="253"/>
    </location>
</feature>
<comment type="caution">
    <text evidence="5">The sequence shown here is derived from an EMBL/GenBank/DDBJ whole genome shotgun (WGS) entry which is preliminary data.</text>
</comment>
<dbReference type="InterPro" id="IPR019734">
    <property type="entry name" value="TPR_rpt"/>
</dbReference>
<proteinExistence type="predicted"/>
<feature type="signal peptide" evidence="4">
    <location>
        <begin position="1"/>
        <end position="21"/>
    </location>
</feature>
<reference evidence="6" key="1">
    <citation type="journal article" date="2021" name="Syst. Appl. Microbiol.">
        <title>Roseomonas hellenica sp. nov., isolated from roots of wild-growing Alkanna tinctoria.</title>
        <authorList>
            <person name="Rat A."/>
            <person name="Naranjo H.D."/>
            <person name="Lebbe L."/>
            <person name="Cnockaert M."/>
            <person name="Krigas N."/>
            <person name="Grigoriadou K."/>
            <person name="Maloupa E."/>
            <person name="Willems A."/>
        </authorList>
    </citation>
    <scope>NUCLEOTIDE SEQUENCE [LARGE SCALE GENOMIC DNA]</scope>
    <source>
        <strain evidence="6">LMG 31523</strain>
    </source>
</reference>
<accession>A0ABS5F1B2</accession>
<evidence type="ECO:0000313" key="5">
    <source>
        <dbReference type="EMBL" id="MBR0666342.1"/>
    </source>
</evidence>
<feature type="repeat" description="TPR" evidence="3">
    <location>
        <begin position="186"/>
        <end position="219"/>
    </location>
</feature>
<dbReference type="PANTHER" id="PTHR44858:SF1">
    <property type="entry name" value="UDP-N-ACETYLGLUCOSAMINE--PEPTIDE N-ACETYLGLUCOSAMINYLTRANSFERASE SPINDLY-RELATED"/>
    <property type="match status" value="1"/>
</dbReference>
<feature type="chain" id="PRO_5045835989" evidence="4">
    <location>
        <begin position="22"/>
        <end position="273"/>
    </location>
</feature>
<protein>
    <submittedName>
        <fullName evidence="5">Tetratricopeptide repeat protein</fullName>
    </submittedName>
</protein>
<gene>
    <name evidence="5" type="ORF">GXW71_18420</name>
</gene>
<evidence type="ECO:0000256" key="1">
    <source>
        <dbReference type="ARBA" id="ARBA00022737"/>
    </source>
</evidence>
<name>A0ABS5F1B2_9PROT</name>
<dbReference type="Proteomes" id="UP001196870">
    <property type="component" value="Unassembled WGS sequence"/>
</dbReference>
<dbReference type="EMBL" id="JAAGBB010000022">
    <property type="protein sequence ID" value="MBR0666342.1"/>
    <property type="molecule type" value="Genomic_DNA"/>
</dbReference>
<dbReference type="PANTHER" id="PTHR44858">
    <property type="entry name" value="TETRATRICOPEPTIDE REPEAT PROTEIN 6"/>
    <property type="match status" value="1"/>
</dbReference>
<dbReference type="RefSeq" id="WP_211854015.1">
    <property type="nucleotide sequence ID" value="NZ_JAAGBB010000022.1"/>
</dbReference>
<evidence type="ECO:0000256" key="2">
    <source>
        <dbReference type="ARBA" id="ARBA00022803"/>
    </source>
</evidence>
<evidence type="ECO:0000256" key="3">
    <source>
        <dbReference type="PROSITE-ProRule" id="PRU00339"/>
    </source>
</evidence>
<dbReference type="PROSITE" id="PS50005">
    <property type="entry name" value="TPR"/>
    <property type="match status" value="2"/>
</dbReference>
<sequence length="273" mass="28849">MRLSPPALFGAAAIALASAGAAWFAFGPGDGPAEEALPTPPEPPRLVDSPEYDRCLALLATDAQDALTHAEQWRREGGGEGAEHCAALAQLGLGETEQAAEALEVVAGRSQAGPAARAAVFGQATQAWLLAENPVRAYTAASRALELIPDDTWLLMDRAVAAAAQGRHTEALADLDRAVRLEPTRAEAWVLRAATRRQLDRVELAAQDIERALALEPENAEALLERGIIRQLRGDGEGARADWSRALELAPDSATADLAAQNLALNEAGPLRR</sequence>
<evidence type="ECO:0000256" key="4">
    <source>
        <dbReference type="SAM" id="SignalP"/>
    </source>
</evidence>
<evidence type="ECO:0000313" key="6">
    <source>
        <dbReference type="Proteomes" id="UP001196870"/>
    </source>
</evidence>
<keyword evidence="1" id="KW-0677">Repeat</keyword>
<keyword evidence="2 3" id="KW-0802">TPR repeat</keyword>
<keyword evidence="6" id="KW-1185">Reference proteome</keyword>
<dbReference type="InterPro" id="IPR011990">
    <property type="entry name" value="TPR-like_helical_dom_sf"/>
</dbReference>
<keyword evidence="4" id="KW-0732">Signal</keyword>
<dbReference type="Gene3D" id="1.25.40.10">
    <property type="entry name" value="Tetratricopeptide repeat domain"/>
    <property type="match status" value="2"/>
</dbReference>
<organism evidence="5 6">
    <name type="scientific">Plastoroseomonas hellenica</name>
    <dbReference type="NCBI Taxonomy" id="2687306"/>
    <lineage>
        <taxon>Bacteria</taxon>
        <taxon>Pseudomonadati</taxon>
        <taxon>Pseudomonadota</taxon>
        <taxon>Alphaproteobacteria</taxon>
        <taxon>Acetobacterales</taxon>
        <taxon>Acetobacteraceae</taxon>
        <taxon>Plastoroseomonas</taxon>
    </lineage>
</organism>
<dbReference type="InterPro" id="IPR050498">
    <property type="entry name" value="Ycf3"/>
</dbReference>